<dbReference type="OrthoDB" id="10376294at2759"/>
<proteinExistence type="predicted"/>
<keyword evidence="4" id="KW-1185">Reference proteome</keyword>
<dbReference type="AlphaFoldDB" id="A0A8K0S922"/>
<gene>
    <name evidence="3" type="ORF">BKA59DRAFT_11282</name>
</gene>
<name>A0A8K0S922_9HYPO</name>
<keyword evidence="2" id="KW-0812">Transmembrane</keyword>
<feature type="transmembrane region" description="Helical" evidence="2">
    <location>
        <begin position="49"/>
        <end position="69"/>
    </location>
</feature>
<reference evidence="3" key="1">
    <citation type="journal article" date="2021" name="Nat. Commun.">
        <title>Genetic determinants of endophytism in the Arabidopsis root mycobiome.</title>
        <authorList>
            <person name="Mesny F."/>
            <person name="Miyauchi S."/>
            <person name="Thiergart T."/>
            <person name="Pickel B."/>
            <person name="Atanasova L."/>
            <person name="Karlsson M."/>
            <person name="Huettel B."/>
            <person name="Barry K.W."/>
            <person name="Haridas S."/>
            <person name="Chen C."/>
            <person name="Bauer D."/>
            <person name="Andreopoulos W."/>
            <person name="Pangilinan J."/>
            <person name="LaButti K."/>
            <person name="Riley R."/>
            <person name="Lipzen A."/>
            <person name="Clum A."/>
            <person name="Drula E."/>
            <person name="Henrissat B."/>
            <person name="Kohler A."/>
            <person name="Grigoriev I.V."/>
            <person name="Martin F.M."/>
            <person name="Hacquard S."/>
        </authorList>
    </citation>
    <scope>NUCLEOTIDE SEQUENCE</scope>
    <source>
        <strain evidence="3">MPI-SDFR-AT-0068</strain>
    </source>
</reference>
<dbReference type="EMBL" id="JAGPXF010000001">
    <property type="protein sequence ID" value="KAH7262052.1"/>
    <property type="molecule type" value="Genomic_DNA"/>
</dbReference>
<comment type="caution">
    <text evidence="3">The sequence shown here is derived from an EMBL/GenBank/DDBJ whole genome shotgun (WGS) entry which is preliminary data.</text>
</comment>
<organism evidence="3 4">
    <name type="scientific">Fusarium tricinctum</name>
    <dbReference type="NCBI Taxonomy" id="61284"/>
    <lineage>
        <taxon>Eukaryota</taxon>
        <taxon>Fungi</taxon>
        <taxon>Dikarya</taxon>
        <taxon>Ascomycota</taxon>
        <taxon>Pezizomycotina</taxon>
        <taxon>Sordariomycetes</taxon>
        <taxon>Hypocreomycetidae</taxon>
        <taxon>Hypocreales</taxon>
        <taxon>Nectriaceae</taxon>
        <taxon>Fusarium</taxon>
        <taxon>Fusarium tricinctum species complex</taxon>
    </lineage>
</organism>
<dbReference type="Proteomes" id="UP000813427">
    <property type="component" value="Unassembled WGS sequence"/>
</dbReference>
<evidence type="ECO:0000313" key="3">
    <source>
        <dbReference type="EMBL" id="KAH7262052.1"/>
    </source>
</evidence>
<evidence type="ECO:0000313" key="4">
    <source>
        <dbReference type="Proteomes" id="UP000813427"/>
    </source>
</evidence>
<evidence type="ECO:0000256" key="1">
    <source>
        <dbReference type="SAM" id="MobiDB-lite"/>
    </source>
</evidence>
<keyword evidence="2" id="KW-0472">Membrane</keyword>
<feature type="compositionally biased region" description="Basic and acidic residues" evidence="1">
    <location>
        <begin position="20"/>
        <end position="33"/>
    </location>
</feature>
<accession>A0A8K0S922</accession>
<evidence type="ECO:0000256" key="2">
    <source>
        <dbReference type="SAM" id="Phobius"/>
    </source>
</evidence>
<sequence length="109" mass="12781">MGRTYYFSAIFRWPTAQQPGRHDDAASNDERKQKQFRTGARRTNKKRHILGALGYLLTFYTTIFCKFTTNLFLRYSSTNQRILIYVFLSPCGNILTFRIKRFSSCMMAG</sequence>
<feature type="region of interest" description="Disordered" evidence="1">
    <location>
        <begin position="17"/>
        <end position="42"/>
    </location>
</feature>
<keyword evidence="2" id="KW-1133">Transmembrane helix</keyword>
<feature type="transmembrane region" description="Helical" evidence="2">
    <location>
        <begin position="81"/>
        <end position="99"/>
    </location>
</feature>
<protein>
    <submittedName>
        <fullName evidence="3">Uncharacterized protein</fullName>
    </submittedName>
</protein>